<evidence type="ECO:0000313" key="2">
    <source>
        <dbReference type="Proteomes" id="UP000006339"/>
    </source>
</evidence>
<accession>A0A828XV92</accession>
<comment type="caution">
    <text evidence="1">The sequence shown here is derived from an EMBL/GenBank/DDBJ whole genome shotgun (WGS) entry which is preliminary data.</text>
</comment>
<dbReference type="Proteomes" id="UP000006339">
    <property type="component" value="Unassembled WGS sequence"/>
</dbReference>
<sequence>MTVSVETPKFYNKLNVNSHILNCYKFLFYDLCVRLKRAKRSSFVFCRIIGTTIIREEGPSRIEKGQRKFSFNERR</sequence>
<gene>
    <name evidence="1" type="ORF">LEP1GSC131_2070</name>
</gene>
<organism evidence="1 2">
    <name type="scientific">Leptospira kirschneri str. 200802841</name>
    <dbReference type="NCBI Taxonomy" id="1193047"/>
    <lineage>
        <taxon>Bacteria</taxon>
        <taxon>Pseudomonadati</taxon>
        <taxon>Spirochaetota</taxon>
        <taxon>Spirochaetia</taxon>
        <taxon>Leptospirales</taxon>
        <taxon>Leptospiraceae</taxon>
        <taxon>Leptospira</taxon>
    </lineage>
</organism>
<name>A0A828XV92_9LEPT</name>
<dbReference type="AlphaFoldDB" id="A0A828XV92"/>
<keyword evidence="2" id="KW-1185">Reference proteome</keyword>
<evidence type="ECO:0000313" key="1">
    <source>
        <dbReference type="EMBL" id="EKO51261.1"/>
    </source>
</evidence>
<protein>
    <submittedName>
        <fullName evidence="1">Uncharacterized protein</fullName>
    </submittedName>
</protein>
<dbReference type="EMBL" id="AKWH02000041">
    <property type="protein sequence ID" value="EKO51261.1"/>
    <property type="molecule type" value="Genomic_DNA"/>
</dbReference>
<proteinExistence type="predicted"/>
<reference evidence="1" key="1">
    <citation type="submission" date="2012-10" db="EMBL/GenBank/DDBJ databases">
        <authorList>
            <person name="Harkins D.M."/>
            <person name="Durkin A.S."/>
            <person name="Brinkac L.M."/>
            <person name="Selengut J.D."/>
            <person name="Sanka R."/>
            <person name="DePew J."/>
            <person name="Purushe J."/>
            <person name="Picardeau M."/>
            <person name="Werts C."/>
            <person name="Goarant C."/>
            <person name="Vinetz J.M."/>
            <person name="Sutton G.G."/>
            <person name="Nelson W.C."/>
            <person name="Fouts D.E."/>
        </authorList>
    </citation>
    <scope>NUCLEOTIDE SEQUENCE [LARGE SCALE GENOMIC DNA]</scope>
    <source>
        <strain evidence="1">200802841</strain>
    </source>
</reference>